<dbReference type="EMBL" id="QMAP01000019">
    <property type="protein sequence ID" value="RXI44294.1"/>
    <property type="molecule type" value="Genomic_DNA"/>
</dbReference>
<accession>A0A4Q0V8G8</accession>
<organism evidence="2 3">
    <name type="scientific">Clostridium tetani</name>
    <dbReference type="NCBI Taxonomy" id="1513"/>
    <lineage>
        <taxon>Bacteria</taxon>
        <taxon>Bacillati</taxon>
        <taxon>Bacillota</taxon>
        <taxon>Clostridia</taxon>
        <taxon>Eubacteriales</taxon>
        <taxon>Clostridiaceae</taxon>
        <taxon>Clostridium</taxon>
    </lineage>
</organism>
<reference evidence="2 3" key="1">
    <citation type="submission" date="2018-06" db="EMBL/GenBank/DDBJ databases">
        <title>Genome conservation of Clostridium tetani.</title>
        <authorList>
            <person name="Bruggemann H."/>
            <person name="Popoff M.R."/>
        </authorList>
    </citation>
    <scope>NUCLEOTIDE SEQUENCE [LARGE SCALE GENOMIC DNA]</scope>
    <source>
        <strain evidence="2 3">2017.061</strain>
    </source>
</reference>
<keyword evidence="1" id="KW-0614">Plasmid</keyword>
<dbReference type="Proteomes" id="UP001321763">
    <property type="component" value="Plasmid pKHSU-234311-028-1"/>
</dbReference>
<protein>
    <recommendedName>
        <fullName evidence="5">Cysteine-rich CPCC domain-containing protein</fullName>
    </recommendedName>
</protein>
<name>A0A4Q0V8G8_CLOTA</name>
<dbReference type="RefSeq" id="WP_129031019.1">
    <property type="nucleotide sequence ID" value="NZ_AP026807.1"/>
</dbReference>
<geneLocation type="plasmid" evidence="1 4">
    <name>pKHSU-234311-028-1</name>
</geneLocation>
<dbReference type="EMBL" id="AP026819">
    <property type="protein sequence ID" value="BDR82489.1"/>
    <property type="molecule type" value="Genomic_DNA"/>
</dbReference>
<sequence length="129" mass="15487">MNNNYYCPICGFELEYAFTLGVICDCCGNEYGCDDIDFIKDTVDRDKYEFYVLIAAELHMKNQMIPKRISEFLNNAKLSEEEIWEKLRENWIRDGCNFKWYHKNKKIVNWNIKRAQKQLLNINIDLNNI</sequence>
<proteinExistence type="predicted"/>
<evidence type="ECO:0000313" key="2">
    <source>
        <dbReference type="EMBL" id="RXI44294.1"/>
    </source>
</evidence>
<evidence type="ECO:0000313" key="3">
    <source>
        <dbReference type="Proteomes" id="UP000290921"/>
    </source>
</evidence>
<gene>
    <name evidence="2" type="ORF">DP130_13545</name>
    <name evidence="1" type="ORF">K234311028_p10480</name>
</gene>
<reference evidence="1 4" key="2">
    <citation type="submission" date="2022-09" db="EMBL/GenBank/DDBJ databases">
        <title>complete genome sequences of Clostridium tetani str. KHSU-234311-028 isolated from soil.</title>
        <authorList>
            <person name="Sekizuka T."/>
            <person name="Shitada C."/>
            <person name="Takahashi M."/>
            <person name="Kuroda M."/>
        </authorList>
    </citation>
    <scope>NUCLEOTIDE SEQUENCE [LARGE SCALE GENOMIC DNA]</scope>
    <source>
        <strain evidence="1 4">KHSU-234311-028</strain>
        <plasmid evidence="1 4">pKHSU-234311-028-1</plasmid>
    </source>
</reference>
<evidence type="ECO:0000313" key="4">
    <source>
        <dbReference type="Proteomes" id="UP001321763"/>
    </source>
</evidence>
<evidence type="ECO:0008006" key="5">
    <source>
        <dbReference type="Google" id="ProtNLM"/>
    </source>
</evidence>
<dbReference type="Proteomes" id="UP000290921">
    <property type="component" value="Unassembled WGS sequence"/>
</dbReference>
<evidence type="ECO:0000313" key="1">
    <source>
        <dbReference type="EMBL" id="BDR82489.1"/>
    </source>
</evidence>
<dbReference type="AlphaFoldDB" id="A0A4Q0V8G8"/>